<dbReference type="AlphaFoldDB" id="A0A6L9EFY2"/>
<keyword evidence="7" id="KW-1185">Reference proteome</keyword>
<feature type="transmembrane region" description="Helical" evidence="4">
    <location>
        <begin position="138"/>
        <end position="157"/>
    </location>
</feature>
<keyword evidence="4" id="KW-0812">Transmembrane</keyword>
<keyword evidence="4" id="KW-1133">Transmembrane helix</keyword>
<dbReference type="PROSITE" id="PS00041">
    <property type="entry name" value="HTH_ARAC_FAMILY_1"/>
    <property type="match status" value="1"/>
</dbReference>
<feature type="transmembrane region" description="Helical" evidence="4">
    <location>
        <begin position="41"/>
        <end position="61"/>
    </location>
</feature>
<keyword evidence="3" id="KW-0804">Transcription</keyword>
<dbReference type="EMBL" id="WXYO01000007">
    <property type="protein sequence ID" value="NAS13664.1"/>
    <property type="molecule type" value="Genomic_DNA"/>
</dbReference>
<dbReference type="PROSITE" id="PS01124">
    <property type="entry name" value="HTH_ARAC_FAMILY_2"/>
    <property type="match status" value="1"/>
</dbReference>
<reference evidence="6 7" key="1">
    <citation type="submission" date="2020-01" db="EMBL/GenBank/DDBJ databases">
        <title>Bacteria diversity of Porities sp.</title>
        <authorList>
            <person name="Wang G."/>
        </authorList>
    </citation>
    <scope>NUCLEOTIDE SEQUENCE [LARGE SCALE GENOMIC DNA]</scope>
    <source>
        <strain evidence="6 7">R33</strain>
    </source>
</reference>
<dbReference type="Gene3D" id="1.10.10.60">
    <property type="entry name" value="Homeodomain-like"/>
    <property type="match status" value="1"/>
</dbReference>
<dbReference type="Pfam" id="PF12833">
    <property type="entry name" value="HTH_18"/>
    <property type="match status" value="1"/>
</dbReference>
<gene>
    <name evidence="6" type="ORF">GTQ38_16745</name>
</gene>
<feature type="transmembrane region" description="Helical" evidence="4">
    <location>
        <begin position="12"/>
        <end position="29"/>
    </location>
</feature>
<keyword evidence="4" id="KW-0472">Membrane</keyword>
<evidence type="ECO:0000256" key="4">
    <source>
        <dbReference type="SAM" id="Phobius"/>
    </source>
</evidence>
<feature type="domain" description="HTH araC/xylS-type" evidence="5">
    <location>
        <begin position="249"/>
        <end position="352"/>
    </location>
</feature>
<proteinExistence type="predicted"/>
<evidence type="ECO:0000259" key="5">
    <source>
        <dbReference type="PROSITE" id="PS01124"/>
    </source>
</evidence>
<dbReference type="PANTHER" id="PTHR43280:SF29">
    <property type="entry name" value="ARAC-FAMILY TRANSCRIPTIONAL REGULATOR"/>
    <property type="match status" value="1"/>
</dbReference>
<feature type="transmembrane region" description="Helical" evidence="4">
    <location>
        <begin position="173"/>
        <end position="194"/>
    </location>
</feature>
<dbReference type="GO" id="GO:0043565">
    <property type="term" value="F:sequence-specific DNA binding"/>
    <property type="evidence" value="ECO:0007669"/>
    <property type="project" value="InterPro"/>
</dbReference>
<protein>
    <submittedName>
        <fullName evidence="6">Helix-turn-helix domain-containing protein</fullName>
    </submittedName>
</protein>
<dbReference type="PANTHER" id="PTHR43280">
    <property type="entry name" value="ARAC-FAMILY TRANSCRIPTIONAL REGULATOR"/>
    <property type="match status" value="1"/>
</dbReference>
<organism evidence="6 7">
    <name type="scientific">Poritiphilus flavus</name>
    <dbReference type="NCBI Taxonomy" id="2697053"/>
    <lineage>
        <taxon>Bacteria</taxon>
        <taxon>Pseudomonadati</taxon>
        <taxon>Bacteroidota</taxon>
        <taxon>Flavobacteriia</taxon>
        <taxon>Flavobacteriales</taxon>
        <taxon>Flavobacteriaceae</taxon>
        <taxon>Poritiphilus</taxon>
    </lineage>
</organism>
<evidence type="ECO:0000313" key="7">
    <source>
        <dbReference type="Proteomes" id="UP000475249"/>
    </source>
</evidence>
<evidence type="ECO:0000256" key="3">
    <source>
        <dbReference type="ARBA" id="ARBA00023163"/>
    </source>
</evidence>
<dbReference type="GO" id="GO:0003700">
    <property type="term" value="F:DNA-binding transcription factor activity"/>
    <property type="evidence" value="ECO:0007669"/>
    <property type="project" value="InterPro"/>
</dbReference>
<keyword evidence="1" id="KW-0805">Transcription regulation</keyword>
<feature type="transmembrane region" description="Helical" evidence="4">
    <location>
        <begin position="110"/>
        <end position="132"/>
    </location>
</feature>
<evidence type="ECO:0000256" key="1">
    <source>
        <dbReference type="ARBA" id="ARBA00023015"/>
    </source>
</evidence>
<dbReference type="SMART" id="SM00342">
    <property type="entry name" value="HTH_ARAC"/>
    <property type="match status" value="1"/>
</dbReference>
<feature type="transmembrane region" description="Helical" evidence="4">
    <location>
        <begin position="200"/>
        <end position="219"/>
    </location>
</feature>
<keyword evidence="2" id="KW-0238">DNA-binding</keyword>
<sequence>MELSIARDITLLINAVGVGNCFLLSYLYVRQPRQTLNNATELLSLLFFIIGSVILNTIFNFTGYSELFYGFESISNALSFAIAPILYLYIRSFNYTNEEQDLRSPHLWHFYAYLCLVSLQLILPESLIGHWAKSIMDSLAMIVVWNVHFLVYTVLVAREFQKKHTQDLGIQKLIAGGIISIWAANLILFLYRIFVAPLSIFVYLNITLLFSGLTFWLLFRKFKDNSLKPGKARRKKVASNVLPLLDEEKLVRNIIDQKYYRDPELNIRKLAGLLELPYTSLSELINRRYSKNFNEFINGFRVQEVVDALESDSHHSFTIMGLAERAGFRSASSFYAAFKKAKGTTPTLYLEQLA</sequence>
<name>A0A6L9EFY2_9FLAO</name>
<accession>A0A6L9EFY2</accession>
<feature type="transmembrane region" description="Helical" evidence="4">
    <location>
        <begin position="67"/>
        <end position="90"/>
    </location>
</feature>
<dbReference type="SUPFAM" id="SSF46689">
    <property type="entry name" value="Homeodomain-like"/>
    <property type="match status" value="1"/>
</dbReference>
<evidence type="ECO:0000256" key="2">
    <source>
        <dbReference type="ARBA" id="ARBA00023125"/>
    </source>
</evidence>
<comment type="caution">
    <text evidence="6">The sequence shown here is derived from an EMBL/GenBank/DDBJ whole genome shotgun (WGS) entry which is preliminary data.</text>
</comment>
<dbReference type="InterPro" id="IPR018060">
    <property type="entry name" value="HTH_AraC"/>
</dbReference>
<dbReference type="Proteomes" id="UP000475249">
    <property type="component" value="Unassembled WGS sequence"/>
</dbReference>
<dbReference type="RefSeq" id="WP_161436693.1">
    <property type="nucleotide sequence ID" value="NZ_WXYO01000007.1"/>
</dbReference>
<evidence type="ECO:0000313" key="6">
    <source>
        <dbReference type="EMBL" id="NAS13664.1"/>
    </source>
</evidence>
<dbReference type="InterPro" id="IPR018062">
    <property type="entry name" value="HTH_AraC-typ_CS"/>
</dbReference>
<dbReference type="InterPro" id="IPR009057">
    <property type="entry name" value="Homeodomain-like_sf"/>
</dbReference>